<dbReference type="PROSITE" id="PS00409">
    <property type="entry name" value="PROKAR_NTER_METHYL"/>
    <property type="match status" value="1"/>
</dbReference>
<accession>A0A2U2N7K2</accession>
<sequence>MMRRTRRARGFTLIELMITVAIVAILASIAYPAYQEQVRSSRRADAQAALSAFGNAMERHYTEELTYEGAAAGGSDTGAPAIFPTEAPIDGGTKYYDLTIVSADGNSYTIQASPKGPQSDDGALQLDSTGARRWDTNNDGSFGSGEECWERSCS</sequence>
<dbReference type="Pfam" id="PF07963">
    <property type="entry name" value="N_methyl"/>
    <property type="match status" value="1"/>
</dbReference>
<dbReference type="OrthoDB" id="5296638at2"/>
<dbReference type="PANTHER" id="PTHR30093">
    <property type="entry name" value="GENERAL SECRETION PATHWAY PROTEIN G"/>
    <property type="match status" value="1"/>
</dbReference>
<dbReference type="InterPro" id="IPR045584">
    <property type="entry name" value="Pilin-like"/>
</dbReference>
<keyword evidence="5" id="KW-1185">Reference proteome</keyword>
<dbReference type="GO" id="GO:0043683">
    <property type="term" value="P:type IV pilus assembly"/>
    <property type="evidence" value="ECO:0007669"/>
    <property type="project" value="InterPro"/>
</dbReference>
<dbReference type="PANTHER" id="PTHR30093:SF47">
    <property type="entry name" value="TYPE IV PILUS NON-CORE MINOR PILIN PILE"/>
    <property type="match status" value="1"/>
</dbReference>
<dbReference type="RefSeq" id="WP_109675887.1">
    <property type="nucleotide sequence ID" value="NZ_CP086615.1"/>
</dbReference>
<dbReference type="InterPro" id="IPR012902">
    <property type="entry name" value="N_methyl_site"/>
</dbReference>
<dbReference type="EMBL" id="QFFI01000003">
    <property type="protein sequence ID" value="PWG65146.1"/>
    <property type="molecule type" value="Genomic_DNA"/>
</dbReference>
<dbReference type="Gene3D" id="3.30.700.10">
    <property type="entry name" value="Glycoprotein, Type 4 Pilin"/>
    <property type="match status" value="1"/>
</dbReference>
<evidence type="ECO:0000256" key="1">
    <source>
        <dbReference type="ARBA" id="ARBA00022481"/>
    </source>
</evidence>
<dbReference type="GO" id="GO:0015628">
    <property type="term" value="P:protein secretion by the type II secretion system"/>
    <property type="evidence" value="ECO:0007669"/>
    <property type="project" value="InterPro"/>
</dbReference>
<dbReference type="SUPFAM" id="SSF54523">
    <property type="entry name" value="Pili subunits"/>
    <property type="match status" value="1"/>
</dbReference>
<name>A0A2U2N7K2_9GAMM</name>
<keyword evidence="3" id="KW-0812">Transmembrane</keyword>
<gene>
    <name evidence="4" type="ORF">DEM34_02385</name>
</gene>
<keyword evidence="3" id="KW-0472">Membrane</keyword>
<reference evidence="4 5" key="1">
    <citation type="submission" date="2018-05" db="EMBL/GenBank/DDBJ databases">
        <title>Spiribacter halobius sp. nov., a moderately halophilic bacterium isolated from marine solar saltern.</title>
        <authorList>
            <person name="Zheng W.-S."/>
            <person name="Lu D.-C."/>
            <person name="Du Z.-J."/>
        </authorList>
    </citation>
    <scope>NUCLEOTIDE SEQUENCE [LARGE SCALE GENOMIC DNA]</scope>
    <source>
        <strain evidence="4 5">E85</strain>
    </source>
</reference>
<dbReference type="Proteomes" id="UP000245474">
    <property type="component" value="Unassembled WGS sequence"/>
</dbReference>
<evidence type="ECO:0000313" key="4">
    <source>
        <dbReference type="EMBL" id="PWG65146.1"/>
    </source>
</evidence>
<keyword evidence="1" id="KW-0488">Methylation</keyword>
<protein>
    <submittedName>
        <fullName evidence="4">General secretion pathway protein GspH</fullName>
    </submittedName>
</protein>
<organism evidence="4 5">
    <name type="scientific">Sediminicurvatus halobius</name>
    <dbReference type="NCBI Taxonomy" id="2182432"/>
    <lineage>
        <taxon>Bacteria</taxon>
        <taxon>Pseudomonadati</taxon>
        <taxon>Pseudomonadota</taxon>
        <taxon>Gammaproteobacteria</taxon>
        <taxon>Chromatiales</taxon>
        <taxon>Ectothiorhodospiraceae</taxon>
        <taxon>Sediminicurvatus</taxon>
    </lineage>
</organism>
<proteinExistence type="predicted"/>
<dbReference type="NCBIfam" id="TIGR02532">
    <property type="entry name" value="IV_pilin_GFxxxE"/>
    <property type="match status" value="1"/>
</dbReference>
<evidence type="ECO:0000256" key="2">
    <source>
        <dbReference type="SAM" id="MobiDB-lite"/>
    </source>
</evidence>
<dbReference type="Pfam" id="PF16732">
    <property type="entry name" value="ComP_DUS"/>
    <property type="match status" value="1"/>
</dbReference>
<comment type="caution">
    <text evidence="4">The sequence shown here is derived from an EMBL/GenBank/DDBJ whole genome shotgun (WGS) entry which is preliminary data.</text>
</comment>
<dbReference type="InterPro" id="IPR031982">
    <property type="entry name" value="PilE-like"/>
</dbReference>
<keyword evidence="3" id="KW-1133">Transmembrane helix</keyword>
<dbReference type="InterPro" id="IPR000983">
    <property type="entry name" value="Bac_GSPG_pilin"/>
</dbReference>
<dbReference type="AlphaFoldDB" id="A0A2U2N7K2"/>
<evidence type="ECO:0000256" key="3">
    <source>
        <dbReference type="SAM" id="Phobius"/>
    </source>
</evidence>
<dbReference type="GO" id="GO:0015627">
    <property type="term" value="C:type II protein secretion system complex"/>
    <property type="evidence" value="ECO:0007669"/>
    <property type="project" value="InterPro"/>
</dbReference>
<feature type="region of interest" description="Disordered" evidence="2">
    <location>
        <begin position="109"/>
        <end position="154"/>
    </location>
</feature>
<feature type="transmembrane region" description="Helical" evidence="3">
    <location>
        <begin position="12"/>
        <end position="34"/>
    </location>
</feature>
<evidence type="ECO:0000313" key="5">
    <source>
        <dbReference type="Proteomes" id="UP000245474"/>
    </source>
</evidence>
<dbReference type="PRINTS" id="PR00813">
    <property type="entry name" value="BCTERIALGSPG"/>
</dbReference>